<dbReference type="HAMAP" id="MF_01470">
    <property type="entry name" value="Cas1"/>
    <property type="match status" value="1"/>
</dbReference>
<evidence type="ECO:0000256" key="8">
    <source>
        <dbReference type="HAMAP-Rule" id="MF_01470"/>
    </source>
</evidence>
<sequence>MTGDPIIWKKQNLRELPKFRDSTGYLYLEHSTLEQDGRGIHAFHPEGMVTIPTASLSVLLLGPGTSVSHSVMKVLAETGCSVLWVGEQGVRMYASGMGESRHSRRLMRQARLWAHPKSRERIIRQMYTMRFPEGLPEGLSLQQIRGREGARVRDAYARYSSAHGVKWEQRKYDRGNWDNASAINRAISSGTACLYGLSHAAILSCGYSPALGFVHTGKQLSFVYDVADLYKMEVVLPTAFREAARGPEDIDRRVRLGLRDHMTNLRLLERMANDLLTLLDEPHADDPDDDAVGDLWDPEGDVQGGVNYGRDDA</sequence>
<dbReference type="InterPro" id="IPR042206">
    <property type="entry name" value="CRISPR-assoc_Cas1_C"/>
</dbReference>
<evidence type="ECO:0000256" key="4">
    <source>
        <dbReference type="ARBA" id="ARBA00022801"/>
    </source>
</evidence>
<accession>A0ABP9VGC3</accession>
<evidence type="ECO:0000256" key="2">
    <source>
        <dbReference type="ARBA" id="ARBA00022723"/>
    </source>
</evidence>
<dbReference type="NCBIfam" id="TIGR03638">
    <property type="entry name" value="cas1_ECOLI"/>
    <property type="match status" value="1"/>
</dbReference>
<dbReference type="CDD" id="cd09719">
    <property type="entry name" value="Cas1_I-E"/>
    <property type="match status" value="1"/>
</dbReference>
<evidence type="ECO:0000313" key="10">
    <source>
        <dbReference type="EMBL" id="GAA5502388.1"/>
    </source>
</evidence>
<dbReference type="PANTHER" id="PTHR34353:SF3">
    <property type="entry name" value="CRISPR-ASSOCIATED ENDONUCLEASE CAS1"/>
    <property type="match status" value="1"/>
</dbReference>
<dbReference type="RefSeq" id="WP_353542358.1">
    <property type="nucleotide sequence ID" value="NZ_BAABRN010000022.1"/>
</dbReference>
<feature type="binding site" evidence="8">
    <location>
        <position position="215"/>
    </location>
    <ligand>
        <name>Mn(2+)</name>
        <dbReference type="ChEBI" id="CHEBI:29035"/>
    </ligand>
</feature>
<dbReference type="Gene3D" id="3.100.10.20">
    <property type="entry name" value="CRISPR-associated endonuclease Cas1, N-terminal domain"/>
    <property type="match status" value="1"/>
</dbReference>
<gene>
    <name evidence="10" type="primary">ygbT</name>
    <name evidence="8" type="synonym">cas1</name>
    <name evidence="10" type="ORF">Dxin01_02132</name>
</gene>
<evidence type="ECO:0000256" key="6">
    <source>
        <dbReference type="ARBA" id="ARBA00023118"/>
    </source>
</evidence>
<dbReference type="InterPro" id="IPR050646">
    <property type="entry name" value="Cas1"/>
</dbReference>
<dbReference type="PANTHER" id="PTHR34353">
    <property type="entry name" value="CRISPR-ASSOCIATED ENDONUCLEASE CAS1 1"/>
    <property type="match status" value="1"/>
</dbReference>
<keyword evidence="11" id="KW-1185">Reference proteome</keyword>
<dbReference type="InterPro" id="IPR002729">
    <property type="entry name" value="CRISPR-assoc_Cas1"/>
</dbReference>
<keyword evidence="7 8" id="KW-0238">DNA-binding</keyword>
<dbReference type="Pfam" id="PF01867">
    <property type="entry name" value="Cas_Cas1"/>
    <property type="match status" value="1"/>
</dbReference>
<dbReference type="NCBIfam" id="TIGR00287">
    <property type="entry name" value="cas1"/>
    <property type="match status" value="1"/>
</dbReference>
<evidence type="ECO:0000256" key="3">
    <source>
        <dbReference type="ARBA" id="ARBA00022759"/>
    </source>
</evidence>
<organism evidence="10 11">
    <name type="scientific">Deinococcus xinjiangensis</name>
    <dbReference type="NCBI Taxonomy" id="457454"/>
    <lineage>
        <taxon>Bacteria</taxon>
        <taxon>Thermotogati</taxon>
        <taxon>Deinococcota</taxon>
        <taxon>Deinococci</taxon>
        <taxon>Deinococcales</taxon>
        <taxon>Deinococcaceae</taxon>
        <taxon>Deinococcus</taxon>
    </lineage>
</organism>
<comment type="caution">
    <text evidence="10">The sequence shown here is derived from an EMBL/GenBank/DDBJ whole genome shotgun (WGS) entry which is preliminary data.</text>
</comment>
<dbReference type="EMBL" id="BAABRN010000022">
    <property type="protein sequence ID" value="GAA5502388.1"/>
    <property type="molecule type" value="Genomic_DNA"/>
</dbReference>
<dbReference type="EC" id="3.1.-.-" evidence="8"/>
<reference evidence="10 11" key="1">
    <citation type="submission" date="2024-02" db="EMBL/GenBank/DDBJ databases">
        <title>Deinococcus xinjiangensis NBRC 107630.</title>
        <authorList>
            <person name="Ichikawa N."/>
            <person name="Katano-Makiyama Y."/>
            <person name="Hidaka K."/>
        </authorList>
    </citation>
    <scope>NUCLEOTIDE SEQUENCE [LARGE SCALE GENOMIC DNA]</scope>
    <source>
        <strain evidence="10 11">NBRC 107630</strain>
    </source>
</reference>
<feature type="binding site" evidence="8">
    <location>
        <position position="228"/>
    </location>
    <ligand>
        <name>Mn(2+)</name>
        <dbReference type="ChEBI" id="CHEBI:29035"/>
    </ligand>
</feature>
<dbReference type="Gene3D" id="1.20.120.920">
    <property type="entry name" value="CRISPR-associated endonuclease Cas1, C-terminal domain"/>
    <property type="match status" value="1"/>
</dbReference>
<comment type="subunit">
    <text evidence="8">Homodimer, forms a heterotetramer with a Cas2 homodimer.</text>
</comment>
<comment type="cofactor">
    <cofactor evidence="8">
        <name>Mg(2+)</name>
        <dbReference type="ChEBI" id="CHEBI:18420"/>
    </cofactor>
    <cofactor evidence="8">
        <name>Mn(2+)</name>
        <dbReference type="ChEBI" id="CHEBI:29035"/>
    </cofactor>
</comment>
<feature type="compositionally biased region" description="Acidic residues" evidence="9">
    <location>
        <begin position="286"/>
        <end position="300"/>
    </location>
</feature>
<feature type="binding site" evidence="8">
    <location>
        <position position="148"/>
    </location>
    <ligand>
        <name>Mn(2+)</name>
        <dbReference type="ChEBI" id="CHEBI:29035"/>
    </ligand>
</feature>
<comment type="function">
    <text evidence="8">CRISPR (clustered regularly interspaced short palindromic repeat), is an adaptive immune system that provides protection against mobile genetic elements (viruses, transposable elements and conjugative plasmids). CRISPR clusters contain spacers, sequences complementary to antecedent mobile elements, and target invading nucleic acids. CRISPR clusters are transcribed and processed into CRISPR RNA (crRNA). Acts as a dsDNA endonuclease. Involved in the integration of spacer DNA into the CRISPR cassette.</text>
</comment>
<name>A0ABP9VGC3_9DEIO</name>
<evidence type="ECO:0000256" key="5">
    <source>
        <dbReference type="ARBA" id="ARBA00022842"/>
    </source>
</evidence>
<evidence type="ECO:0000256" key="1">
    <source>
        <dbReference type="ARBA" id="ARBA00022722"/>
    </source>
</evidence>
<dbReference type="InterPro" id="IPR019851">
    <property type="entry name" value="CRISPR-assoc_Cas1_ECOLI"/>
</dbReference>
<dbReference type="Proteomes" id="UP001458946">
    <property type="component" value="Unassembled WGS sequence"/>
</dbReference>
<evidence type="ECO:0000256" key="9">
    <source>
        <dbReference type="SAM" id="MobiDB-lite"/>
    </source>
</evidence>
<feature type="region of interest" description="Disordered" evidence="9">
    <location>
        <begin position="282"/>
        <end position="313"/>
    </location>
</feature>
<keyword evidence="2 8" id="KW-0479">Metal-binding</keyword>
<keyword evidence="3 8" id="KW-0255">Endonuclease</keyword>
<dbReference type="InterPro" id="IPR033641">
    <property type="entry name" value="Cas1_I-E"/>
</dbReference>
<dbReference type="InterPro" id="IPR042211">
    <property type="entry name" value="CRISPR-assoc_Cas1_N"/>
</dbReference>
<dbReference type="GO" id="GO:0004519">
    <property type="term" value="F:endonuclease activity"/>
    <property type="evidence" value="ECO:0007669"/>
    <property type="project" value="UniProtKB-KW"/>
</dbReference>
<keyword evidence="1 8" id="KW-0540">Nuclease</keyword>
<keyword evidence="8" id="KW-0464">Manganese</keyword>
<keyword evidence="4 8" id="KW-0378">Hydrolase</keyword>
<protein>
    <recommendedName>
        <fullName evidence="8">CRISPR-associated endonuclease Cas1</fullName>
        <ecNumber evidence="8">3.1.-.-</ecNumber>
    </recommendedName>
</protein>
<keyword evidence="6 8" id="KW-0051">Antiviral defense</keyword>
<proteinExistence type="inferred from homology"/>
<keyword evidence="5 8" id="KW-0460">Magnesium</keyword>
<evidence type="ECO:0000256" key="7">
    <source>
        <dbReference type="ARBA" id="ARBA00023125"/>
    </source>
</evidence>
<evidence type="ECO:0000313" key="11">
    <source>
        <dbReference type="Proteomes" id="UP001458946"/>
    </source>
</evidence>
<comment type="similarity">
    <text evidence="8">Belongs to the CRISPR-associated endonuclease Cas1 family.</text>
</comment>